<dbReference type="KEGG" id="cbr:CBG_26087"/>
<feature type="compositionally biased region" description="Pro residues" evidence="1">
    <location>
        <begin position="32"/>
        <end position="50"/>
    </location>
</feature>
<dbReference type="EMBL" id="HE601055">
    <property type="protein sequence ID" value="CAS00077.1"/>
    <property type="molecule type" value="Genomic_DNA"/>
</dbReference>
<dbReference type="GeneID" id="68917569"/>
<organism evidence="2 3">
    <name type="scientific">Caenorhabditis briggsae</name>
    <dbReference type="NCBI Taxonomy" id="6238"/>
    <lineage>
        <taxon>Eukaryota</taxon>
        <taxon>Metazoa</taxon>
        <taxon>Ecdysozoa</taxon>
        <taxon>Nematoda</taxon>
        <taxon>Chromadorea</taxon>
        <taxon>Rhabditida</taxon>
        <taxon>Rhabditina</taxon>
        <taxon>Rhabditomorpha</taxon>
        <taxon>Rhabditoidea</taxon>
        <taxon>Rhabditidae</taxon>
        <taxon>Peloderinae</taxon>
        <taxon>Caenorhabditis</taxon>
    </lineage>
</organism>
<reference evidence="2 3" key="1">
    <citation type="journal article" date="2003" name="PLoS Biol.">
        <title>The genome sequence of Caenorhabditis briggsae: a platform for comparative genomics.</title>
        <authorList>
            <person name="Stein L.D."/>
            <person name="Bao Z."/>
            <person name="Blasiar D."/>
            <person name="Blumenthal T."/>
            <person name="Brent M.R."/>
            <person name="Chen N."/>
            <person name="Chinwalla A."/>
            <person name="Clarke L."/>
            <person name="Clee C."/>
            <person name="Coghlan A."/>
            <person name="Coulson A."/>
            <person name="D'Eustachio P."/>
            <person name="Fitch D.H."/>
            <person name="Fulton L.A."/>
            <person name="Fulton R.E."/>
            <person name="Griffiths-Jones S."/>
            <person name="Harris T.W."/>
            <person name="Hillier L.W."/>
            <person name="Kamath R."/>
            <person name="Kuwabara P.E."/>
            <person name="Mardis E.R."/>
            <person name="Marra M.A."/>
            <person name="Miner T.L."/>
            <person name="Minx P."/>
            <person name="Mullikin J.C."/>
            <person name="Plumb R.W."/>
            <person name="Rogers J."/>
            <person name="Schein J.E."/>
            <person name="Sohrmann M."/>
            <person name="Spieth J."/>
            <person name="Stajich J.E."/>
            <person name="Wei C."/>
            <person name="Willey D."/>
            <person name="Wilson R.K."/>
            <person name="Durbin R."/>
            <person name="Waterston R.H."/>
        </authorList>
    </citation>
    <scope>NUCLEOTIDE SEQUENCE [LARGE SCALE GENOMIC DNA]</scope>
    <source>
        <strain evidence="2 3">AF16</strain>
    </source>
</reference>
<dbReference type="InParanoid" id="B6IJJ7"/>
<protein>
    <submittedName>
        <fullName evidence="2">Protein CBG26087</fullName>
    </submittedName>
</protein>
<dbReference type="Proteomes" id="UP000008549">
    <property type="component" value="Unassembled WGS sequence"/>
</dbReference>
<keyword evidence="3" id="KW-1185">Reference proteome</keyword>
<dbReference type="HOGENOM" id="CLU_3126346_0_0_1"/>
<evidence type="ECO:0000313" key="2">
    <source>
        <dbReference type="EMBL" id="CAS00077.1"/>
    </source>
</evidence>
<sequence length="50" mass="5751">MVYWGVFGYKINLHTFFSKSQKSNYLRCPKNPRSPPPPPPVFPPSNFPAI</sequence>
<dbReference type="CTD" id="68917569"/>
<dbReference type="RefSeq" id="XP_045099637.1">
    <property type="nucleotide sequence ID" value="XM_045243304.1"/>
</dbReference>
<evidence type="ECO:0000313" key="3">
    <source>
        <dbReference type="Proteomes" id="UP000008549"/>
    </source>
</evidence>
<evidence type="ECO:0000256" key="1">
    <source>
        <dbReference type="SAM" id="MobiDB-lite"/>
    </source>
</evidence>
<dbReference type="AlphaFoldDB" id="B6IJJ7"/>
<accession>B6IJJ7</accession>
<name>B6IJJ7_CAEBR</name>
<gene>
    <name evidence="2" type="ORF">CBG26087</name>
    <name evidence="2" type="ORF">CBG_26087</name>
</gene>
<feature type="region of interest" description="Disordered" evidence="1">
    <location>
        <begin position="27"/>
        <end position="50"/>
    </location>
</feature>
<reference evidence="2 3" key="2">
    <citation type="journal article" date="2011" name="PLoS Genet.">
        <title>Caenorhabditis briggsae recombinant inbred line genotypes reveal inter-strain incompatibility and the evolution of recombination.</title>
        <authorList>
            <person name="Ross J.A."/>
            <person name="Koboldt D.C."/>
            <person name="Staisch J.E."/>
            <person name="Chamberlin H.M."/>
            <person name="Gupta B.P."/>
            <person name="Miller R.D."/>
            <person name="Baird S.E."/>
            <person name="Haag E.S."/>
        </authorList>
    </citation>
    <scope>NUCLEOTIDE SEQUENCE [LARGE SCALE GENOMIC DNA]</scope>
    <source>
        <strain evidence="2 3">AF16</strain>
    </source>
</reference>
<proteinExistence type="predicted"/>